<reference evidence="3 4" key="1">
    <citation type="journal article" date="2012" name="BMC Genomics">
        <title>Sequencing the genome of Marssonina brunnea reveals fungus-poplar co-evolution.</title>
        <authorList>
            <person name="Zhu S."/>
            <person name="Cao Y.-Z."/>
            <person name="Jiang C."/>
            <person name="Tan B.-Y."/>
            <person name="Wang Z."/>
            <person name="Feng S."/>
            <person name="Zhang L."/>
            <person name="Su X.-H."/>
            <person name="Brejova B."/>
            <person name="Vinar T."/>
            <person name="Xu M."/>
            <person name="Wang M.-X."/>
            <person name="Zhang S.-G."/>
            <person name="Huang M.-R."/>
            <person name="Wu R."/>
            <person name="Zhou Y."/>
        </authorList>
    </citation>
    <scope>NUCLEOTIDE SEQUENCE [LARGE SCALE GENOMIC DNA]</scope>
    <source>
        <strain evidence="3 4">MB_m1</strain>
    </source>
</reference>
<feature type="compositionally biased region" description="Low complexity" evidence="1">
    <location>
        <begin position="1"/>
        <end position="18"/>
    </location>
</feature>
<organism evidence="3 4">
    <name type="scientific">Marssonina brunnea f. sp. multigermtubi (strain MB_m1)</name>
    <name type="common">Marssonina leaf spot fungus</name>
    <dbReference type="NCBI Taxonomy" id="1072389"/>
    <lineage>
        <taxon>Eukaryota</taxon>
        <taxon>Fungi</taxon>
        <taxon>Dikarya</taxon>
        <taxon>Ascomycota</taxon>
        <taxon>Pezizomycotina</taxon>
        <taxon>Leotiomycetes</taxon>
        <taxon>Helotiales</taxon>
        <taxon>Drepanopezizaceae</taxon>
        <taxon>Drepanopeziza</taxon>
    </lineage>
</organism>
<dbReference type="OrthoDB" id="10577115at2759"/>
<sequence>MYIIKSSTDSSPSTSLPTEFSSFNDPTETEIFAYLYVPLIFILAIAGGLVMYCRYPIKERRRRTYVGNSADAGAPAGDLGVTTGGGGGLEPFGYGTVAVTGMAKKTGAEVVGSRVVASGEVVDGVYVHAASPSSGSNSSRSEEKLV</sequence>
<keyword evidence="2" id="KW-1133">Transmembrane helix</keyword>
<keyword evidence="4" id="KW-1185">Reference proteome</keyword>
<feature type="transmembrane region" description="Helical" evidence="2">
    <location>
        <begin position="31"/>
        <end position="53"/>
    </location>
</feature>
<evidence type="ECO:0000256" key="1">
    <source>
        <dbReference type="SAM" id="MobiDB-lite"/>
    </source>
</evidence>
<dbReference type="AlphaFoldDB" id="K1W810"/>
<proteinExistence type="predicted"/>
<protein>
    <submittedName>
        <fullName evidence="3">Uncharacterized protein</fullName>
    </submittedName>
</protein>
<evidence type="ECO:0000256" key="2">
    <source>
        <dbReference type="SAM" id="Phobius"/>
    </source>
</evidence>
<evidence type="ECO:0000313" key="4">
    <source>
        <dbReference type="Proteomes" id="UP000006753"/>
    </source>
</evidence>
<keyword evidence="2" id="KW-0472">Membrane</keyword>
<accession>K1W810</accession>
<gene>
    <name evidence="3" type="ORF">MBM_08733</name>
</gene>
<name>K1W810_MARBU</name>
<keyword evidence="2" id="KW-0812">Transmembrane</keyword>
<dbReference type="HOGENOM" id="CLU_1777891_0_0_1"/>
<dbReference type="KEGG" id="mbe:MBM_08733"/>
<dbReference type="Proteomes" id="UP000006753">
    <property type="component" value="Unassembled WGS sequence"/>
</dbReference>
<feature type="region of interest" description="Disordered" evidence="1">
    <location>
        <begin position="1"/>
        <end position="21"/>
    </location>
</feature>
<dbReference type="InParanoid" id="K1W810"/>
<dbReference type="EMBL" id="JH921451">
    <property type="protein sequence ID" value="EKD13290.1"/>
    <property type="molecule type" value="Genomic_DNA"/>
</dbReference>
<evidence type="ECO:0000313" key="3">
    <source>
        <dbReference type="EMBL" id="EKD13290.1"/>
    </source>
</evidence>